<comment type="pathway">
    <text evidence="2">Amino-acid degradation; L-valine degradation.</text>
</comment>
<proteinExistence type="inferred from homology"/>
<dbReference type="InterPro" id="IPR013786">
    <property type="entry name" value="AcylCoA_DH/ox_N"/>
</dbReference>
<dbReference type="FunFam" id="1.10.540.10:FF:000001">
    <property type="entry name" value="Very long-chain-specific acyl-CoA dehydrogenase, mitochondrial"/>
    <property type="match status" value="1"/>
</dbReference>
<comment type="cofactor">
    <cofactor evidence="1 8">
        <name>FAD</name>
        <dbReference type="ChEBI" id="CHEBI:57692"/>
    </cofactor>
</comment>
<evidence type="ECO:0000256" key="3">
    <source>
        <dbReference type="ARBA" id="ARBA00009347"/>
    </source>
</evidence>
<comment type="similarity">
    <text evidence="3 8">Belongs to the acyl-CoA dehydrogenase family.</text>
</comment>
<dbReference type="InterPro" id="IPR036250">
    <property type="entry name" value="AcylCo_DH-like_C"/>
</dbReference>
<dbReference type="InterPro" id="IPR006089">
    <property type="entry name" value="Acyl-CoA_DH_CS"/>
</dbReference>
<dbReference type="FunFam" id="2.40.110.10:FF:000001">
    <property type="entry name" value="Acyl-CoA dehydrogenase, mitochondrial"/>
    <property type="match status" value="1"/>
</dbReference>
<dbReference type="Gene3D" id="1.10.540.10">
    <property type="entry name" value="Acyl-CoA dehydrogenase/oxidase, N-terminal domain"/>
    <property type="match status" value="1"/>
</dbReference>
<keyword evidence="6 8" id="KW-0274">FAD</keyword>
<evidence type="ECO:0000256" key="6">
    <source>
        <dbReference type="ARBA" id="ARBA00022827"/>
    </source>
</evidence>
<dbReference type="InterPro" id="IPR009100">
    <property type="entry name" value="AcylCoA_DH/oxidase_NM_dom_sf"/>
</dbReference>
<evidence type="ECO:0000259" key="9">
    <source>
        <dbReference type="Pfam" id="PF00441"/>
    </source>
</evidence>
<evidence type="ECO:0000256" key="1">
    <source>
        <dbReference type="ARBA" id="ARBA00001974"/>
    </source>
</evidence>
<dbReference type="Gene3D" id="1.20.140.10">
    <property type="entry name" value="Butyryl-CoA Dehydrogenase, subunit A, domain 3"/>
    <property type="match status" value="1"/>
</dbReference>
<dbReference type="InterPro" id="IPR009075">
    <property type="entry name" value="AcylCo_DH/oxidase_C"/>
</dbReference>
<dbReference type="FunFam" id="1.20.140.10:FF:000001">
    <property type="entry name" value="Acyl-CoA dehydrogenase"/>
    <property type="match status" value="1"/>
</dbReference>
<evidence type="ECO:0000256" key="7">
    <source>
        <dbReference type="ARBA" id="ARBA00023002"/>
    </source>
</evidence>
<feature type="domain" description="Acyl-CoA oxidase/dehydrogenase middle" evidence="10">
    <location>
        <begin position="123"/>
        <end position="219"/>
    </location>
</feature>
<evidence type="ECO:0000313" key="13">
    <source>
        <dbReference type="Proteomes" id="UP000187485"/>
    </source>
</evidence>
<dbReference type="PROSITE" id="PS00072">
    <property type="entry name" value="ACYL_COA_DH_1"/>
    <property type="match status" value="1"/>
</dbReference>
<dbReference type="InterPro" id="IPR046373">
    <property type="entry name" value="Acyl-CoA_Oxase/DH_mid-dom_sf"/>
</dbReference>
<keyword evidence="4" id="KW-0101">Branched-chain amino acid catabolism</keyword>
<dbReference type="InterPro" id="IPR037069">
    <property type="entry name" value="AcylCoA_DH/ox_N_sf"/>
</dbReference>
<dbReference type="SUPFAM" id="SSF56645">
    <property type="entry name" value="Acyl-CoA dehydrogenase NM domain-like"/>
    <property type="match status" value="1"/>
</dbReference>
<dbReference type="PANTHER" id="PTHR43884">
    <property type="entry name" value="ACYL-COA DEHYDROGENASE"/>
    <property type="match status" value="1"/>
</dbReference>
<evidence type="ECO:0000256" key="2">
    <source>
        <dbReference type="ARBA" id="ARBA00005109"/>
    </source>
</evidence>
<dbReference type="AlphaFoldDB" id="A0A1L8CX80"/>
<dbReference type="STRING" id="870242.cpu_20200"/>
<evidence type="ECO:0000259" key="10">
    <source>
        <dbReference type="Pfam" id="PF02770"/>
    </source>
</evidence>
<dbReference type="RefSeq" id="WP_075859919.1">
    <property type="nucleotide sequence ID" value="NZ_BDJK01000055.1"/>
</dbReference>
<dbReference type="EMBL" id="BDJK01000055">
    <property type="protein sequence ID" value="GAV23510.1"/>
    <property type="molecule type" value="Genomic_DNA"/>
</dbReference>
<dbReference type="InterPro" id="IPR006091">
    <property type="entry name" value="Acyl-CoA_Oxase/DH_mid-dom"/>
</dbReference>
<evidence type="ECO:0000259" key="11">
    <source>
        <dbReference type="Pfam" id="PF02771"/>
    </source>
</evidence>
<dbReference type="Pfam" id="PF02771">
    <property type="entry name" value="Acyl-CoA_dh_N"/>
    <property type="match status" value="1"/>
</dbReference>
<dbReference type="PROSITE" id="PS00073">
    <property type="entry name" value="ACYL_COA_DH_2"/>
    <property type="match status" value="1"/>
</dbReference>
<dbReference type="Proteomes" id="UP000187485">
    <property type="component" value="Unassembled WGS sequence"/>
</dbReference>
<dbReference type="GO" id="GO:0050660">
    <property type="term" value="F:flavin adenine dinucleotide binding"/>
    <property type="evidence" value="ECO:0007669"/>
    <property type="project" value="InterPro"/>
</dbReference>
<accession>A0A1L8CX80</accession>
<dbReference type="GO" id="GO:0003995">
    <property type="term" value="F:acyl-CoA dehydrogenase activity"/>
    <property type="evidence" value="ECO:0007669"/>
    <property type="project" value="InterPro"/>
</dbReference>
<protein>
    <submittedName>
        <fullName evidence="12">Acyl-CoA dehydrogenase</fullName>
    </submittedName>
</protein>
<dbReference type="GO" id="GO:0009083">
    <property type="term" value="P:branched-chain amino acid catabolic process"/>
    <property type="evidence" value="ECO:0007669"/>
    <property type="project" value="UniProtKB-KW"/>
</dbReference>
<dbReference type="Pfam" id="PF00441">
    <property type="entry name" value="Acyl-CoA_dh_1"/>
    <property type="match status" value="1"/>
</dbReference>
<name>A0A1L8CX80_9THEO</name>
<dbReference type="PANTHER" id="PTHR43884:SF12">
    <property type="entry name" value="ISOVALERYL-COA DEHYDROGENASE, MITOCHONDRIAL-RELATED"/>
    <property type="match status" value="1"/>
</dbReference>
<evidence type="ECO:0000256" key="4">
    <source>
        <dbReference type="ARBA" id="ARBA00022456"/>
    </source>
</evidence>
<reference evidence="13" key="1">
    <citation type="submission" date="2016-12" db="EMBL/GenBank/DDBJ databases">
        <title>Draft Genome Sequences od Carboxydothermus pertinax and islandicus, Hydrogenogenic Carboxydotrophic Bacteria.</title>
        <authorList>
            <person name="Fukuyama Y."/>
            <person name="Ohmae K."/>
            <person name="Yoneda Y."/>
            <person name="Yoshida T."/>
            <person name="Sako Y."/>
        </authorList>
    </citation>
    <scope>NUCLEOTIDE SEQUENCE [LARGE SCALE GENOMIC DNA]</scope>
    <source>
        <strain evidence="13">Ug1</strain>
    </source>
</reference>
<keyword evidence="5 8" id="KW-0285">Flavoprotein</keyword>
<dbReference type="PIRSF" id="PIRSF016578">
    <property type="entry name" value="HsaA"/>
    <property type="match status" value="1"/>
</dbReference>
<comment type="caution">
    <text evidence="12">The sequence shown here is derived from an EMBL/GenBank/DDBJ whole genome shotgun (WGS) entry which is preliminary data.</text>
</comment>
<keyword evidence="13" id="KW-1185">Reference proteome</keyword>
<feature type="domain" description="Acyl-CoA dehydrogenase/oxidase C-terminal" evidence="9">
    <location>
        <begin position="231"/>
        <end position="379"/>
    </location>
</feature>
<sequence length="384" mass="41934">MDFTISEELQMMVQTVKDFVDNEVDPISQQIDEEDRVPEEIIQKARELGLFGLSIPEEYGGVGSIGMLGKCIIYEQLGRTANGFTTLIGAHTGIGTTGIVELGTEEQKKKYLPALASGEKLAAFALTEPEAGSDAASIKTTAVKKGDRYILNGVKHFITNGPDADVFTIIAVTDKNKGAKGGTTAFIVEKNFPGFKVGTIEKKMGLRGSHTSEIILEDCEVPEENVLGNIGEGYINALKILAKGRVGLAARCVGSMQKLLELATKYAQQRVQFGKPISSFQAIQHMLAEMAVDIEATKWFAYRVAWLVDQGAKVIKEAAAVKLFASEAYGRVVDKAVQIFGGMGYMKEFPIERYYRDARITRIYEGTSEIQKNIIASQILKELG</sequence>
<dbReference type="OrthoDB" id="9802447at2"/>
<evidence type="ECO:0000256" key="5">
    <source>
        <dbReference type="ARBA" id="ARBA00022630"/>
    </source>
</evidence>
<gene>
    <name evidence="12" type="ORF">cpu_20200</name>
</gene>
<dbReference type="Gene3D" id="2.40.110.10">
    <property type="entry name" value="Butyryl-CoA Dehydrogenase, subunit A, domain 2"/>
    <property type="match status" value="1"/>
</dbReference>
<organism evidence="12 13">
    <name type="scientific">Carboxydothermus pertinax</name>
    <dbReference type="NCBI Taxonomy" id="870242"/>
    <lineage>
        <taxon>Bacteria</taxon>
        <taxon>Bacillati</taxon>
        <taxon>Bacillota</taxon>
        <taxon>Clostridia</taxon>
        <taxon>Thermoanaerobacterales</taxon>
        <taxon>Thermoanaerobacteraceae</taxon>
        <taxon>Carboxydothermus</taxon>
    </lineage>
</organism>
<dbReference type="Pfam" id="PF02770">
    <property type="entry name" value="Acyl-CoA_dh_M"/>
    <property type="match status" value="1"/>
</dbReference>
<feature type="domain" description="Acyl-CoA dehydrogenase/oxidase N-terminal" evidence="11">
    <location>
        <begin position="6"/>
        <end position="119"/>
    </location>
</feature>
<keyword evidence="7 8" id="KW-0560">Oxidoreductase</keyword>
<evidence type="ECO:0000256" key="8">
    <source>
        <dbReference type="RuleBase" id="RU362125"/>
    </source>
</evidence>
<evidence type="ECO:0000313" key="12">
    <source>
        <dbReference type="EMBL" id="GAV23510.1"/>
    </source>
</evidence>
<dbReference type="SUPFAM" id="SSF47203">
    <property type="entry name" value="Acyl-CoA dehydrogenase C-terminal domain-like"/>
    <property type="match status" value="1"/>
</dbReference>